<name>A0A2W6IMA8_STEMA</name>
<dbReference type="Proteomes" id="UP000249614">
    <property type="component" value="Unassembled WGS sequence"/>
</dbReference>
<reference evidence="1 2" key="1">
    <citation type="submission" date="2016-05" db="EMBL/GenBank/DDBJ databases">
        <authorList>
            <person name="Lavstsen T."/>
            <person name="Jespersen J.S."/>
        </authorList>
    </citation>
    <scope>NUCLEOTIDE SEQUENCE [LARGE SCALE GENOMIC DNA]</scope>
    <source>
        <strain evidence="1 2">SM-5815</strain>
    </source>
</reference>
<evidence type="ECO:0000313" key="1">
    <source>
        <dbReference type="EMBL" id="PZS87699.1"/>
    </source>
</evidence>
<accession>A0A2W6IMA8</accession>
<protein>
    <submittedName>
        <fullName evidence="1">Uncharacterized protein</fullName>
    </submittedName>
</protein>
<organism evidence="1 2">
    <name type="scientific">Stenotrophomonas maltophilia</name>
    <name type="common">Pseudomonas maltophilia</name>
    <name type="synonym">Xanthomonas maltophilia</name>
    <dbReference type="NCBI Taxonomy" id="40324"/>
    <lineage>
        <taxon>Bacteria</taxon>
        <taxon>Pseudomonadati</taxon>
        <taxon>Pseudomonadota</taxon>
        <taxon>Gammaproteobacteria</taxon>
        <taxon>Lysobacterales</taxon>
        <taxon>Lysobacteraceae</taxon>
        <taxon>Stenotrophomonas</taxon>
        <taxon>Stenotrophomonas maltophilia group</taxon>
    </lineage>
</organism>
<dbReference type="EMBL" id="LXXM01000226">
    <property type="protein sequence ID" value="PZS87699.1"/>
    <property type="molecule type" value="Genomic_DNA"/>
</dbReference>
<gene>
    <name evidence="1" type="ORF">A7X83_01680</name>
</gene>
<comment type="caution">
    <text evidence="1">The sequence shown here is derived from an EMBL/GenBank/DDBJ whole genome shotgun (WGS) entry which is preliminary data.</text>
</comment>
<sequence>MYDLSYFFHFKRHLALRFHRDINGGGTQQLEVLRKDGAQRLIEVYFDPVIGDGSYLYEADLITDQRKDYEPSVNRGKRRFAATRADLHIDWSDDQVQQWLADTVRLSETPDTLAGWVEADLQMFVVCSGVASCNTRVVISHSKLAGYAAEGLTLEDLKSRLICSKCVKRPSRTLVF</sequence>
<dbReference type="AlphaFoldDB" id="A0A2W6IMA8"/>
<evidence type="ECO:0000313" key="2">
    <source>
        <dbReference type="Proteomes" id="UP000249614"/>
    </source>
</evidence>
<proteinExistence type="predicted"/>